<evidence type="ECO:0000256" key="9">
    <source>
        <dbReference type="ARBA" id="ARBA00076414"/>
    </source>
</evidence>
<proteinExistence type="inferred from homology"/>
<comment type="subcellular location">
    <subcellularLocation>
        <location evidence="1 10">Cytoplasm</location>
    </subcellularLocation>
</comment>
<evidence type="ECO:0000256" key="12">
    <source>
        <dbReference type="SAM" id="MobiDB-lite"/>
    </source>
</evidence>
<dbReference type="GO" id="GO:0006457">
    <property type="term" value="P:protein folding"/>
    <property type="evidence" value="ECO:0007669"/>
    <property type="project" value="InterPro"/>
</dbReference>
<keyword evidence="5 10" id="KW-0346">Stress response</keyword>
<dbReference type="HAMAP" id="MF_01151">
    <property type="entry name" value="GrpE"/>
    <property type="match status" value="1"/>
</dbReference>
<evidence type="ECO:0000256" key="3">
    <source>
        <dbReference type="ARBA" id="ARBA00011738"/>
    </source>
</evidence>
<organism evidence="13 14">
    <name type="scientific">Thiospirillum jenense</name>
    <dbReference type="NCBI Taxonomy" id="1653858"/>
    <lineage>
        <taxon>Bacteria</taxon>
        <taxon>Pseudomonadati</taxon>
        <taxon>Pseudomonadota</taxon>
        <taxon>Gammaproteobacteria</taxon>
        <taxon>Chromatiales</taxon>
        <taxon>Chromatiaceae</taxon>
        <taxon>Thiospirillum</taxon>
    </lineage>
</organism>
<protein>
    <recommendedName>
        <fullName evidence="8 10">Protein GrpE</fullName>
    </recommendedName>
    <alternativeName>
        <fullName evidence="9 10">HSP-70 cofactor</fullName>
    </alternativeName>
</protein>
<dbReference type="Gene3D" id="2.30.22.10">
    <property type="entry name" value="Head domain of nucleotide exchange factor GrpE"/>
    <property type="match status" value="1"/>
</dbReference>
<comment type="similarity">
    <text evidence="2 10 11">Belongs to the GrpE family.</text>
</comment>
<dbReference type="RefSeq" id="WP_182583980.1">
    <property type="nucleotide sequence ID" value="NZ_JABVCQ010000017.1"/>
</dbReference>
<evidence type="ECO:0000256" key="7">
    <source>
        <dbReference type="ARBA" id="ARBA00053401"/>
    </source>
</evidence>
<dbReference type="GO" id="GO:0042803">
    <property type="term" value="F:protein homodimerization activity"/>
    <property type="evidence" value="ECO:0007669"/>
    <property type="project" value="InterPro"/>
</dbReference>
<dbReference type="GO" id="GO:0000774">
    <property type="term" value="F:adenyl-nucleotide exchange factor activity"/>
    <property type="evidence" value="ECO:0007669"/>
    <property type="project" value="InterPro"/>
</dbReference>
<dbReference type="Proteomes" id="UP000548632">
    <property type="component" value="Unassembled WGS sequence"/>
</dbReference>
<dbReference type="Gene3D" id="3.90.20.20">
    <property type="match status" value="1"/>
</dbReference>
<keyword evidence="6 10" id="KW-0143">Chaperone</keyword>
<dbReference type="NCBIfam" id="NF010748">
    <property type="entry name" value="PRK14150.1"/>
    <property type="match status" value="1"/>
</dbReference>
<dbReference type="InterPro" id="IPR000740">
    <property type="entry name" value="GrpE"/>
</dbReference>
<comment type="function">
    <text evidence="7 10">Participates actively in the response to hyperosmotic and heat shock by preventing the aggregation of stress-denatured proteins, in association with DnaK and GrpE. It is the nucleotide exchange factor for DnaK and may function as a thermosensor. Unfolded proteins bind initially to DnaJ; upon interaction with the DnaJ-bound protein, DnaK hydrolyzes its bound ATP, resulting in the formation of a stable complex. GrpE releases ADP from DnaK; ATP binding to DnaK triggers the release of the substrate protein, thus completing the reaction cycle. Several rounds of ATP-dependent interactions between DnaJ, DnaK and GrpE are required for fully efficient folding.</text>
</comment>
<dbReference type="AlphaFoldDB" id="A0A839HCG0"/>
<evidence type="ECO:0000256" key="11">
    <source>
        <dbReference type="RuleBase" id="RU004478"/>
    </source>
</evidence>
<dbReference type="PANTHER" id="PTHR21237:SF23">
    <property type="entry name" value="GRPE PROTEIN HOMOLOG, MITOCHONDRIAL"/>
    <property type="match status" value="1"/>
</dbReference>
<dbReference type="GO" id="GO:0051087">
    <property type="term" value="F:protein-folding chaperone binding"/>
    <property type="evidence" value="ECO:0007669"/>
    <property type="project" value="InterPro"/>
</dbReference>
<feature type="region of interest" description="Disordered" evidence="12">
    <location>
        <begin position="1"/>
        <end position="20"/>
    </location>
</feature>
<dbReference type="PRINTS" id="PR00773">
    <property type="entry name" value="GRPEPROTEIN"/>
</dbReference>
<dbReference type="InterPro" id="IPR009012">
    <property type="entry name" value="GrpE_head"/>
</dbReference>
<gene>
    <name evidence="10 13" type="primary">grpE</name>
    <name evidence="13" type="ORF">HUK38_08905</name>
</gene>
<evidence type="ECO:0000313" key="13">
    <source>
        <dbReference type="EMBL" id="MBB1126351.1"/>
    </source>
</evidence>
<evidence type="ECO:0000256" key="6">
    <source>
        <dbReference type="ARBA" id="ARBA00023186"/>
    </source>
</evidence>
<keyword evidence="14" id="KW-1185">Reference proteome</keyword>
<name>A0A839HCG0_9GAMM</name>
<dbReference type="EMBL" id="JABVCQ010000017">
    <property type="protein sequence ID" value="MBB1126351.1"/>
    <property type="molecule type" value="Genomic_DNA"/>
</dbReference>
<evidence type="ECO:0000256" key="4">
    <source>
        <dbReference type="ARBA" id="ARBA00022490"/>
    </source>
</evidence>
<dbReference type="GO" id="GO:0051082">
    <property type="term" value="F:unfolded protein binding"/>
    <property type="evidence" value="ECO:0007669"/>
    <property type="project" value="TreeGrafter"/>
</dbReference>
<evidence type="ECO:0000256" key="5">
    <source>
        <dbReference type="ARBA" id="ARBA00023016"/>
    </source>
</evidence>
<dbReference type="SUPFAM" id="SSF51064">
    <property type="entry name" value="Head domain of nucleotide exchange factor GrpE"/>
    <property type="match status" value="1"/>
</dbReference>
<dbReference type="PANTHER" id="PTHR21237">
    <property type="entry name" value="GRPE PROTEIN"/>
    <property type="match status" value="1"/>
</dbReference>
<evidence type="ECO:0000256" key="10">
    <source>
        <dbReference type="HAMAP-Rule" id="MF_01151"/>
    </source>
</evidence>
<dbReference type="FunFam" id="2.30.22.10:FF:000001">
    <property type="entry name" value="Protein GrpE"/>
    <property type="match status" value="1"/>
</dbReference>
<evidence type="ECO:0000256" key="1">
    <source>
        <dbReference type="ARBA" id="ARBA00004496"/>
    </source>
</evidence>
<evidence type="ECO:0000256" key="8">
    <source>
        <dbReference type="ARBA" id="ARBA00072274"/>
    </source>
</evidence>
<dbReference type="Pfam" id="PF01025">
    <property type="entry name" value="GrpE"/>
    <property type="match status" value="1"/>
</dbReference>
<dbReference type="InterPro" id="IPR013805">
    <property type="entry name" value="GrpE_CC"/>
</dbReference>
<dbReference type="CDD" id="cd00446">
    <property type="entry name" value="GrpE"/>
    <property type="match status" value="1"/>
</dbReference>
<accession>A0A839HCG0</accession>
<evidence type="ECO:0000256" key="2">
    <source>
        <dbReference type="ARBA" id="ARBA00009054"/>
    </source>
</evidence>
<evidence type="ECO:0000313" key="14">
    <source>
        <dbReference type="Proteomes" id="UP000548632"/>
    </source>
</evidence>
<comment type="caution">
    <text evidence="13">The sequence shown here is derived from an EMBL/GenBank/DDBJ whole genome shotgun (WGS) entry which is preliminary data.</text>
</comment>
<reference evidence="13 14" key="1">
    <citation type="journal article" date="2020" name="Arch. Microbiol.">
        <title>The genome sequence of the giant phototrophic gammaproteobacterium Thiospirillum jenense gives insight into its physiological properties and phylogenetic relationships.</title>
        <authorList>
            <person name="Imhoff J.F."/>
            <person name="Meyer T.E."/>
            <person name="Kyndt J.A."/>
        </authorList>
    </citation>
    <scope>NUCLEOTIDE SEQUENCE [LARGE SCALE GENOMIC DNA]</scope>
    <source>
        <strain evidence="13 14">DSM 216</strain>
    </source>
</reference>
<dbReference type="GO" id="GO:0005829">
    <property type="term" value="C:cytosol"/>
    <property type="evidence" value="ECO:0007669"/>
    <property type="project" value="TreeGrafter"/>
</dbReference>
<dbReference type="SUPFAM" id="SSF58014">
    <property type="entry name" value="Coiled-coil domain of nucleotide exchange factor GrpE"/>
    <property type="match status" value="1"/>
</dbReference>
<sequence length="199" mass="22198">MENKTMQEQVTGADARIEPDAPATPELMTTEQAPPVLPADPAELILLLEDARTRADQTHEQLLYARADIENLKRRHTKELENAHKFALEGFARELLQVRDSLELGHAAALEPDANFDKLREGMELTLKLLSDVMNKFGVVRIDPDGEPFNPEYHQAISMQPRTDVPPGTIVTVIQSGYSLNGRLMRPALVMVAQLSHTN</sequence>
<keyword evidence="4 10" id="KW-0963">Cytoplasm</keyword>
<feature type="compositionally biased region" description="Polar residues" evidence="12">
    <location>
        <begin position="1"/>
        <end position="10"/>
    </location>
</feature>
<comment type="subunit">
    <text evidence="3 10">Homodimer.</text>
</comment>